<dbReference type="InterPro" id="IPR003680">
    <property type="entry name" value="Flavodoxin_fold"/>
</dbReference>
<dbReference type="InterPro" id="IPR029039">
    <property type="entry name" value="Flavoprotein-like_sf"/>
</dbReference>
<comment type="similarity">
    <text evidence="1">Belongs to the NAD(P)H dehydrogenase (quinone) family.</text>
</comment>
<reference evidence="4" key="1">
    <citation type="submission" date="2021-01" db="EMBL/GenBank/DDBJ databases">
        <title>Genomic Encyclopedia of Type Strains, Phase IV (KMG-IV): sequencing the most valuable type-strain genomes for metagenomic binning, comparative biology and taxonomic classification.</title>
        <authorList>
            <person name="Goeker M."/>
        </authorList>
    </citation>
    <scope>NUCLEOTIDE SEQUENCE</scope>
    <source>
        <strain evidence="4">DSM 25523</strain>
    </source>
</reference>
<sequence>MKACIVFAHPGDSSFNHEILRTVIDACQEKQIETNVRDLYKLKFSPVFDEHDMQAVERGTAAPEILTEQELITEADLLVMIYPVWWWSQPAILKGYIDRVFVDNFAFRYTQAGPVGLLSGKKAIVITTTRESDKEMEQSGMASVIKKQIADGILGFIGYDVQHKNFAAVPYVNDNSRQQMLKEVQALIGSVPVPVTS</sequence>
<protein>
    <submittedName>
        <fullName evidence="4">NAD(P)H dehydrogenase (Quinone)</fullName>
        <ecNumber evidence="4">1.6.5.2</ecNumber>
    </submittedName>
</protein>
<evidence type="ECO:0000313" key="4">
    <source>
        <dbReference type="EMBL" id="MBM7588434.1"/>
    </source>
</evidence>
<keyword evidence="2 4" id="KW-0560">Oxidoreductase</keyword>
<dbReference type="Pfam" id="PF02525">
    <property type="entry name" value="Flavodoxin_2"/>
    <property type="match status" value="1"/>
</dbReference>
<gene>
    <name evidence="4" type="ORF">JOD01_000020</name>
</gene>
<evidence type="ECO:0000256" key="1">
    <source>
        <dbReference type="ARBA" id="ARBA00006252"/>
    </source>
</evidence>
<dbReference type="GO" id="GO:0003955">
    <property type="term" value="F:NAD(P)H dehydrogenase (quinone) activity"/>
    <property type="evidence" value="ECO:0007669"/>
    <property type="project" value="UniProtKB-EC"/>
</dbReference>
<accession>A0A938XWT7</accession>
<evidence type="ECO:0000259" key="3">
    <source>
        <dbReference type="Pfam" id="PF02525"/>
    </source>
</evidence>
<proteinExistence type="inferred from homology"/>
<name>A0A938XWT7_9BACL</name>
<dbReference type="AlphaFoldDB" id="A0A938XWT7"/>
<evidence type="ECO:0000256" key="2">
    <source>
        <dbReference type="ARBA" id="ARBA00023002"/>
    </source>
</evidence>
<dbReference type="EMBL" id="JAFBEB010000001">
    <property type="protein sequence ID" value="MBM7588434.1"/>
    <property type="molecule type" value="Genomic_DNA"/>
</dbReference>
<dbReference type="PANTHER" id="PTHR10204">
    <property type="entry name" value="NAD P H OXIDOREDUCTASE-RELATED"/>
    <property type="match status" value="1"/>
</dbReference>
<dbReference type="PANTHER" id="PTHR10204:SF34">
    <property type="entry name" value="NAD(P)H DEHYDROGENASE [QUINONE] 1 ISOFORM 1"/>
    <property type="match status" value="1"/>
</dbReference>
<dbReference type="Gene3D" id="3.40.50.360">
    <property type="match status" value="1"/>
</dbReference>
<dbReference type="GO" id="GO:0005829">
    <property type="term" value="C:cytosol"/>
    <property type="evidence" value="ECO:0007669"/>
    <property type="project" value="TreeGrafter"/>
</dbReference>
<dbReference type="RefSeq" id="WP_204516202.1">
    <property type="nucleotide sequence ID" value="NZ_BAABIN010000009.1"/>
</dbReference>
<dbReference type="Proteomes" id="UP000717624">
    <property type="component" value="Unassembled WGS sequence"/>
</dbReference>
<dbReference type="EC" id="1.6.5.2" evidence="4"/>
<dbReference type="SUPFAM" id="SSF52218">
    <property type="entry name" value="Flavoproteins"/>
    <property type="match status" value="1"/>
</dbReference>
<comment type="caution">
    <text evidence="4">The sequence shown here is derived from an EMBL/GenBank/DDBJ whole genome shotgun (WGS) entry which is preliminary data.</text>
</comment>
<dbReference type="InterPro" id="IPR051545">
    <property type="entry name" value="NAD(P)H_dehydrogenase_qn"/>
</dbReference>
<feature type="domain" description="Flavodoxin-like fold" evidence="3">
    <location>
        <begin position="1"/>
        <end position="186"/>
    </location>
</feature>
<evidence type="ECO:0000313" key="5">
    <source>
        <dbReference type="Proteomes" id="UP000717624"/>
    </source>
</evidence>
<keyword evidence="5" id="KW-1185">Reference proteome</keyword>
<organism evidence="4 5">
    <name type="scientific">Brevibacillus fulvus</name>
    <dbReference type="NCBI Taxonomy" id="1125967"/>
    <lineage>
        <taxon>Bacteria</taxon>
        <taxon>Bacillati</taxon>
        <taxon>Bacillota</taxon>
        <taxon>Bacilli</taxon>
        <taxon>Bacillales</taxon>
        <taxon>Paenibacillaceae</taxon>
        <taxon>Brevibacillus</taxon>
    </lineage>
</organism>